<gene>
    <name evidence="1" type="ORF">DERYTH_LOCUS16537</name>
</gene>
<reference evidence="1" key="1">
    <citation type="submission" date="2021-06" db="EMBL/GenBank/DDBJ databases">
        <authorList>
            <person name="Kallberg Y."/>
            <person name="Tangrot J."/>
            <person name="Rosling A."/>
        </authorList>
    </citation>
    <scope>NUCLEOTIDE SEQUENCE</scope>
    <source>
        <strain evidence="1">MA453B</strain>
    </source>
</reference>
<name>A0A9N9IRV5_9GLOM</name>
<dbReference type="AlphaFoldDB" id="A0A9N9IRV5"/>
<dbReference type="OrthoDB" id="2445523at2759"/>
<protein>
    <submittedName>
        <fullName evidence="1">5347_t:CDS:1</fullName>
    </submittedName>
</protein>
<evidence type="ECO:0000313" key="2">
    <source>
        <dbReference type="Proteomes" id="UP000789405"/>
    </source>
</evidence>
<dbReference type="EMBL" id="CAJVPY010014559">
    <property type="protein sequence ID" value="CAG8747201.1"/>
    <property type="molecule type" value="Genomic_DNA"/>
</dbReference>
<feature type="non-terminal residue" evidence="1">
    <location>
        <position position="361"/>
    </location>
</feature>
<sequence length="361" mass="42264">NNVTLTSYIEVLDQKANEYNKYAICLACLEIKEHLYALEKQFTNTKKCCKDHFKKCEFFKQKYGENEAQAIVNNIDSEATMQKRQGKRFRIQQDNNESIILAQSYYISLSSYASSSLSANAQNLHTMAKSLSNRPLDNFALCYFTENNLDRFNYLLLKATISNGWTRYEPQNDIDEELIEDNDNNLVLFSYICNPINDSKFWQNIAIIKQLLLPYCGCLNILQRDKACFYNIIHSFGYFYQFLSKLSNTQFSVLHPKYRLDKFNNNLVYLNWVNLSEYLLYYYIAWTGTTPTTYQNHELQQIKQMHDSTITTTLHKANEGLTQELEVLTNDIDQDTDSEDESQMLSELFAEKLDLPSYINE</sequence>
<proteinExistence type="predicted"/>
<accession>A0A9N9IRV5</accession>
<evidence type="ECO:0000313" key="1">
    <source>
        <dbReference type="EMBL" id="CAG8747201.1"/>
    </source>
</evidence>
<organism evidence="1 2">
    <name type="scientific">Dentiscutata erythropus</name>
    <dbReference type="NCBI Taxonomy" id="1348616"/>
    <lineage>
        <taxon>Eukaryota</taxon>
        <taxon>Fungi</taxon>
        <taxon>Fungi incertae sedis</taxon>
        <taxon>Mucoromycota</taxon>
        <taxon>Glomeromycotina</taxon>
        <taxon>Glomeromycetes</taxon>
        <taxon>Diversisporales</taxon>
        <taxon>Gigasporaceae</taxon>
        <taxon>Dentiscutata</taxon>
    </lineage>
</organism>
<comment type="caution">
    <text evidence="1">The sequence shown here is derived from an EMBL/GenBank/DDBJ whole genome shotgun (WGS) entry which is preliminary data.</text>
</comment>
<dbReference type="Proteomes" id="UP000789405">
    <property type="component" value="Unassembled WGS sequence"/>
</dbReference>
<keyword evidence="2" id="KW-1185">Reference proteome</keyword>
<feature type="non-terminal residue" evidence="1">
    <location>
        <position position="1"/>
    </location>
</feature>